<accession>A0A926E434</accession>
<reference evidence="4" key="1">
    <citation type="submission" date="2020-08" db="EMBL/GenBank/DDBJ databases">
        <title>Genome public.</title>
        <authorList>
            <person name="Liu C."/>
            <person name="Sun Q."/>
        </authorList>
    </citation>
    <scope>NUCLEOTIDE SEQUENCE</scope>
    <source>
        <strain evidence="4">NSJ-33</strain>
    </source>
</reference>
<feature type="compositionally biased region" description="Basic and acidic residues" evidence="2">
    <location>
        <begin position="431"/>
        <end position="441"/>
    </location>
</feature>
<feature type="region of interest" description="Disordered" evidence="2">
    <location>
        <begin position="638"/>
        <end position="670"/>
    </location>
</feature>
<evidence type="ECO:0000313" key="4">
    <source>
        <dbReference type="EMBL" id="MBC8559764.1"/>
    </source>
</evidence>
<keyword evidence="1" id="KW-0175">Coiled coil</keyword>
<sequence>MRFSLAEKLQKQLSREKVRLETGERPPSRFKEQTQRTAVKALAIFFALMLLLTIFSRMAEGATVAKVGAEGVQSGILTDRVNASGNIEALGDVNVNLPAGLDVEKIQAAAGQQVKKGDPLIQLNTEQVQEKLESLRQEISLLDLKIQSADKGNTSESAALIAEAKLTLQNAREDYETAKENGQRTVQRAEEDLKEAEDALEKAKAELTDIESKALKERVKKAEEELEAAQEALEAAKESRQDAIDSAEAGIENAKQAGAGQSQAYSHAEAQLNRAMDTLDAAKSELKRAQESGDADAIAAAKDAVDSAFQSYEDAKRALDAAEEGMSSSGQSVSKAREELKRVTARWDKKVEKAEADAAEKEELLSKAKTDKDVSEEASVIAGKNAIDSAEQGVKNAKRAVEDAGIGLETQLVSAKRSVDSADRGVTQAENKADSERKSSMENRQQAQIEKLGYLSERRVKEKELEALEMLAENDGILVSPIDGSVVTILGETGITQEGQKLAVISRKDRGFAFTAKLPEKEAQNLRVGDKGKLSYTADGKSGTADATVTAVSPTDEEGNVTVTAHLGEGNFSVGTASMEITRQSKQYWSVLPLSALRNDAKGDFVLVMQEKKTVMGNVQTAVRIPVQVVDKDSEKMAVESSLMPEDKVITDSNKPISEGDKVRLNGKDQ</sequence>
<feature type="coiled-coil region" evidence="1">
    <location>
        <begin position="337"/>
        <end position="371"/>
    </location>
</feature>
<protein>
    <submittedName>
        <fullName evidence="4">HlyD family efflux transporter periplasmic adaptor subunit</fullName>
    </submittedName>
</protein>
<feature type="compositionally biased region" description="Basic and acidic residues" evidence="2">
    <location>
        <begin position="658"/>
        <end position="670"/>
    </location>
</feature>
<comment type="caution">
    <text evidence="4">The sequence shown here is derived from an EMBL/GenBank/DDBJ whole genome shotgun (WGS) entry which is preliminary data.</text>
</comment>
<keyword evidence="3" id="KW-0812">Transmembrane</keyword>
<dbReference type="Pfam" id="PF17279">
    <property type="entry name" value="DUF5344"/>
    <property type="match status" value="1"/>
</dbReference>
<evidence type="ECO:0000256" key="2">
    <source>
        <dbReference type="SAM" id="MobiDB-lite"/>
    </source>
</evidence>
<dbReference type="Gene3D" id="2.40.420.20">
    <property type="match status" value="1"/>
</dbReference>
<dbReference type="AlphaFoldDB" id="A0A926E434"/>
<evidence type="ECO:0000256" key="3">
    <source>
        <dbReference type="SAM" id="Phobius"/>
    </source>
</evidence>
<gene>
    <name evidence="4" type="ORF">H8710_06735</name>
</gene>
<feature type="coiled-coil region" evidence="1">
    <location>
        <begin position="125"/>
        <end position="292"/>
    </location>
</feature>
<dbReference type="InterPro" id="IPR046318">
    <property type="entry name" value="DUF5344"/>
</dbReference>
<dbReference type="Proteomes" id="UP000610760">
    <property type="component" value="Unassembled WGS sequence"/>
</dbReference>
<proteinExistence type="predicted"/>
<evidence type="ECO:0000256" key="1">
    <source>
        <dbReference type="SAM" id="Coils"/>
    </source>
</evidence>
<dbReference type="GO" id="GO:0015562">
    <property type="term" value="F:efflux transmembrane transporter activity"/>
    <property type="evidence" value="ECO:0007669"/>
    <property type="project" value="TreeGrafter"/>
</dbReference>
<name>A0A926E434_9FIRM</name>
<keyword evidence="3" id="KW-0472">Membrane</keyword>
<keyword evidence="5" id="KW-1185">Reference proteome</keyword>
<dbReference type="RefSeq" id="WP_249294751.1">
    <property type="nucleotide sequence ID" value="NZ_JACRSV010000002.1"/>
</dbReference>
<dbReference type="PANTHER" id="PTHR30469">
    <property type="entry name" value="MULTIDRUG RESISTANCE PROTEIN MDTA"/>
    <property type="match status" value="1"/>
</dbReference>
<feature type="transmembrane region" description="Helical" evidence="3">
    <location>
        <begin position="38"/>
        <end position="56"/>
    </location>
</feature>
<evidence type="ECO:0000313" key="5">
    <source>
        <dbReference type="Proteomes" id="UP000610760"/>
    </source>
</evidence>
<organism evidence="4 5">
    <name type="scientific">Fumia xinanensis</name>
    <dbReference type="NCBI Taxonomy" id="2763659"/>
    <lineage>
        <taxon>Bacteria</taxon>
        <taxon>Bacillati</taxon>
        <taxon>Bacillota</taxon>
        <taxon>Clostridia</taxon>
        <taxon>Eubacteriales</taxon>
        <taxon>Oscillospiraceae</taxon>
        <taxon>Fumia</taxon>
    </lineage>
</organism>
<dbReference type="EMBL" id="JACRSV010000002">
    <property type="protein sequence ID" value="MBC8559764.1"/>
    <property type="molecule type" value="Genomic_DNA"/>
</dbReference>
<keyword evidence="3" id="KW-1133">Transmembrane helix</keyword>
<feature type="region of interest" description="Disordered" evidence="2">
    <location>
        <begin position="417"/>
        <end position="445"/>
    </location>
</feature>
<dbReference type="GO" id="GO:1990281">
    <property type="term" value="C:efflux pump complex"/>
    <property type="evidence" value="ECO:0007669"/>
    <property type="project" value="TreeGrafter"/>
</dbReference>